<dbReference type="OrthoDB" id="20774at2759"/>
<reference evidence="1 2" key="1">
    <citation type="submission" date="2017-03" db="EMBL/GenBank/DDBJ databases">
        <title>Genomes of endolithic fungi from Antarctica.</title>
        <authorList>
            <person name="Coleine C."/>
            <person name="Masonjones S."/>
            <person name="Stajich J.E."/>
        </authorList>
    </citation>
    <scope>NUCLEOTIDE SEQUENCE [LARGE SCALE GENOMIC DNA]</scope>
    <source>
        <strain evidence="1 2">CCFEE 5187</strain>
    </source>
</reference>
<evidence type="ECO:0000313" key="1">
    <source>
        <dbReference type="EMBL" id="TKA73793.1"/>
    </source>
</evidence>
<dbReference type="Proteomes" id="UP000308768">
    <property type="component" value="Unassembled WGS sequence"/>
</dbReference>
<accession>A0A4U0XEQ2</accession>
<comment type="caution">
    <text evidence="1">The sequence shown here is derived from an EMBL/GenBank/DDBJ whole genome shotgun (WGS) entry which is preliminary data.</text>
</comment>
<organism evidence="1 2">
    <name type="scientific">Cryomyces minteri</name>
    <dbReference type="NCBI Taxonomy" id="331657"/>
    <lineage>
        <taxon>Eukaryota</taxon>
        <taxon>Fungi</taxon>
        <taxon>Dikarya</taxon>
        <taxon>Ascomycota</taxon>
        <taxon>Pezizomycotina</taxon>
        <taxon>Dothideomycetes</taxon>
        <taxon>Dothideomycetes incertae sedis</taxon>
        <taxon>Cryomyces</taxon>
    </lineage>
</organism>
<dbReference type="InterPro" id="IPR015943">
    <property type="entry name" value="WD40/YVTN_repeat-like_dom_sf"/>
</dbReference>
<proteinExistence type="predicted"/>
<keyword evidence="2" id="KW-1185">Reference proteome</keyword>
<gene>
    <name evidence="1" type="ORF">B0A49_05143</name>
</gene>
<protein>
    <recommendedName>
        <fullName evidence="3">Cleavage/polyadenylation specificity factor A subunit N-terminal domain-containing protein</fullName>
    </recommendedName>
</protein>
<dbReference type="AlphaFoldDB" id="A0A4U0XEQ2"/>
<dbReference type="EMBL" id="NAJN01000407">
    <property type="protein sequence ID" value="TKA73793.1"/>
    <property type="molecule type" value="Genomic_DNA"/>
</dbReference>
<dbReference type="STRING" id="331657.A0A4U0XEQ2"/>
<sequence>MAGLIFCISGNDCLIAQLDDDPKAVPRRLNLEGTPNRLVYSEQLQTLIAATTQTDVKSITTSTPRQRPTERRVVRGMIEFLPTHGQDPIETFLLHPGEKVYALAEWTYTNEQRKRYWQLVLGTGIAQIDGGQRGRLTFMQRRVDEQGRASLKIGKYLSFPTPVYAIAAYEATGLILTYSNYVSMFRFSVEERKWVVVTKFALESPGIHITTAPPLVHVTTAADSVITLHFTELPDDESYSGNFKPVAMEGGAREGAHHLELHLSGAPPASLTTPAASGYTLLLASDKRSSLIGLHQRAHLTPSNRPHANSAPLLFEAALPRSITRLRHAEVRPPWKQTDVPGVVDANILGSAADGSIFQFSILAAPLWRLLRFVQNLCQRDAVVCPHSALAHSSEPLYTRDVDPDALVARAGRRRTHMHVDGDVLARLLERGGARLLEQMLGQEGVQERFVELVAEVLPLVRGREWRQVVDEGMGLLRAVLELAL</sequence>
<name>A0A4U0XEQ2_9PEZI</name>
<evidence type="ECO:0000313" key="2">
    <source>
        <dbReference type="Proteomes" id="UP000308768"/>
    </source>
</evidence>
<evidence type="ECO:0008006" key="3">
    <source>
        <dbReference type="Google" id="ProtNLM"/>
    </source>
</evidence>
<dbReference type="Gene3D" id="2.130.10.10">
    <property type="entry name" value="YVTN repeat-like/Quinoprotein amine dehydrogenase"/>
    <property type="match status" value="1"/>
</dbReference>